<dbReference type="SMART" id="SM00355">
    <property type="entry name" value="ZnF_C2H2"/>
    <property type="match status" value="2"/>
</dbReference>
<proteinExistence type="predicted"/>
<feature type="compositionally biased region" description="Low complexity" evidence="13">
    <location>
        <begin position="608"/>
        <end position="623"/>
    </location>
</feature>
<name>A0A2I1C5P6_ASPN1</name>
<dbReference type="EMBL" id="MSZS01000005">
    <property type="protein sequence ID" value="PKX92881.1"/>
    <property type="molecule type" value="Genomic_DNA"/>
</dbReference>
<feature type="region of interest" description="Disordered" evidence="13">
    <location>
        <begin position="235"/>
        <end position="260"/>
    </location>
</feature>
<accession>A0A2I1C5P6</accession>
<evidence type="ECO:0000256" key="12">
    <source>
        <dbReference type="PROSITE-ProRule" id="PRU00042"/>
    </source>
</evidence>
<comment type="subcellular location">
    <subcellularLocation>
        <location evidence="2">Cytoplasm</location>
    </subcellularLocation>
    <subcellularLocation>
        <location evidence="1">Nucleus</location>
    </subcellularLocation>
</comment>
<keyword evidence="8" id="KW-0805">Transcription regulation</keyword>
<comment type="caution">
    <text evidence="15">The sequence shown here is derived from an EMBL/GenBank/DDBJ whole genome shotgun (WGS) entry which is preliminary data.</text>
</comment>
<dbReference type="GO" id="GO:0008270">
    <property type="term" value="F:zinc ion binding"/>
    <property type="evidence" value="ECO:0007669"/>
    <property type="project" value="UniProtKB-KW"/>
</dbReference>
<evidence type="ECO:0000256" key="1">
    <source>
        <dbReference type="ARBA" id="ARBA00004123"/>
    </source>
</evidence>
<feature type="region of interest" description="Disordered" evidence="13">
    <location>
        <begin position="421"/>
        <end position="514"/>
    </location>
</feature>
<keyword evidence="3" id="KW-0963">Cytoplasm</keyword>
<dbReference type="STRING" id="1392255.A0A2I1C5P6"/>
<dbReference type="PROSITE" id="PS50157">
    <property type="entry name" value="ZINC_FINGER_C2H2_2"/>
    <property type="match status" value="2"/>
</dbReference>
<evidence type="ECO:0000256" key="11">
    <source>
        <dbReference type="ARBA" id="ARBA00023242"/>
    </source>
</evidence>
<dbReference type="FunFam" id="3.30.160.60:FF:000141">
    <property type="entry name" value="C2H2 zinc finger protein"/>
    <property type="match status" value="1"/>
</dbReference>
<keyword evidence="10" id="KW-0804">Transcription</keyword>
<evidence type="ECO:0000256" key="13">
    <source>
        <dbReference type="SAM" id="MobiDB-lite"/>
    </source>
</evidence>
<evidence type="ECO:0000256" key="3">
    <source>
        <dbReference type="ARBA" id="ARBA00022490"/>
    </source>
</evidence>
<sequence length="644" mass="69767">MDATYTMAQTPVQGQPSFAYYPTESQSRQQHFTSHPSEMQYYGQVPPFPQQQAQQQHSMPEQQPVYAAQPMLNMHQMATTNAFRGALSMTPIASPQPTHLKPTIIVQQDSPVLMPLDTRFVSNDFYGFPSTPPLSTSGSTISSPPSSNGSLHTPINDCFFSFEKVEGVKEGCESDVHCELLANTGWSRSDSPPLTPGVERSCCGDCVWEESRAKQGLTEPVPVFIQPPSLTASQSSDLLSAHGSCPSLSPSPSPDSSTFISHSQSILSVEPSGSDFCDPRQLTVESSVGAPAELPPLPTLSCNEEEPKVVLGSATVTLPVHEGLSPSFSSSSEDPLGSLPTFDSFSDLDSEDEFANKLVDFHPIGNTYFLGDKRQRLGTYLLDEDEFLSERSLEDLDDHEAFAQSGLPSVESCDLLAAEGDVTQNTEEMSSKKRATSRRSLKRASTSESSSDSLAKKTQASATSRSGHSETTSTIQQSTASSRQNSTANTSSSESPAAPVSVNRRGRKQSLTDDPSKTFVCSLCSRRFRRQEHLKRHYRSLHTQDKPFECHECGKKFSRSDNLAQHARTHGGGSIVMGVIDTNSSNTQPAFDEPEPRALGLALYEAANAATSKSTTSESSDGTISDTSSVGGRPAKKRRREDHV</sequence>
<dbReference type="AlphaFoldDB" id="A0A2I1C5P6"/>
<protein>
    <submittedName>
        <fullName evidence="15">Putative C2H2 transcription factor</fullName>
    </submittedName>
</protein>
<gene>
    <name evidence="15" type="ORF">P174DRAFT_215332</name>
</gene>
<dbReference type="SUPFAM" id="SSF57667">
    <property type="entry name" value="beta-beta-alpha zinc fingers"/>
    <property type="match status" value="1"/>
</dbReference>
<keyword evidence="16" id="KW-1185">Reference proteome</keyword>
<evidence type="ECO:0000259" key="14">
    <source>
        <dbReference type="PROSITE" id="PS50157"/>
    </source>
</evidence>
<dbReference type="Pfam" id="PF00096">
    <property type="entry name" value="zf-C2H2"/>
    <property type="match status" value="2"/>
</dbReference>
<evidence type="ECO:0000256" key="10">
    <source>
        <dbReference type="ARBA" id="ARBA00023163"/>
    </source>
</evidence>
<feature type="compositionally biased region" description="Basic residues" evidence="13">
    <location>
        <begin position="432"/>
        <end position="442"/>
    </location>
</feature>
<keyword evidence="5" id="KW-0677">Repeat</keyword>
<dbReference type="InterPro" id="IPR013087">
    <property type="entry name" value="Znf_C2H2_type"/>
</dbReference>
<dbReference type="OrthoDB" id="654211at2759"/>
<dbReference type="FunFam" id="3.30.160.60:FF:000243">
    <property type="entry name" value="Probable transcription factor steA"/>
    <property type="match status" value="1"/>
</dbReference>
<dbReference type="PANTHER" id="PTHR40626:SF11">
    <property type="entry name" value="ZINC FINGER PROTEIN YPR022C"/>
    <property type="match status" value="1"/>
</dbReference>
<feature type="compositionally biased region" description="Basic residues" evidence="13">
    <location>
        <begin position="634"/>
        <end position="644"/>
    </location>
</feature>
<evidence type="ECO:0000313" key="15">
    <source>
        <dbReference type="EMBL" id="PKX92881.1"/>
    </source>
</evidence>
<evidence type="ECO:0000256" key="4">
    <source>
        <dbReference type="ARBA" id="ARBA00022723"/>
    </source>
</evidence>
<dbReference type="InterPro" id="IPR051059">
    <property type="entry name" value="VerF-like"/>
</dbReference>
<dbReference type="Proteomes" id="UP000234474">
    <property type="component" value="Unassembled WGS sequence"/>
</dbReference>
<evidence type="ECO:0000256" key="6">
    <source>
        <dbReference type="ARBA" id="ARBA00022771"/>
    </source>
</evidence>
<keyword evidence="7" id="KW-0862">Zinc</keyword>
<dbReference type="GO" id="GO:0000978">
    <property type="term" value="F:RNA polymerase II cis-regulatory region sequence-specific DNA binding"/>
    <property type="evidence" value="ECO:0007669"/>
    <property type="project" value="InterPro"/>
</dbReference>
<dbReference type="GO" id="GO:0000785">
    <property type="term" value="C:chromatin"/>
    <property type="evidence" value="ECO:0007669"/>
    <property type="project" value="TreeGrafter"/>
</dbReference>
<keyword evidence="11" id="KW-0539">Nucleus</keyword>
<feature type="compositionally biased region" description="Low complexity" evidence="13">
    <location>
        <begin position="244"/>
        <end position="260"/>
    </location>
</feature>
<dbReference type="GO" id="GO:0005634">
    <property type="term" value="C:nucleus"/>
    <property type="evidence" value="ECO:0007669"/>
    <property type="project" value="UniProtKB-SubCell"/>
</dbReference>
<dbReference type="OMA" id="PFFYYNP"/>
<evidence type="ECO:0000256" key="5">
    <source>
        <dbReference type="ARBA" id="ARBA00022737"/>
    </source>
</evidence>
<dbReference type="InterPro" id="IPR036236">
    <property type="entry name" value="Znf_C2H2_sf"/>
</dbReference>
<dbReference type="GO" id="GO:0000981">
    <property type="term" value="F:DNA-binding transcription factor activity, RNA polymerase II-specific"/>
    <property type="evidence" value="ECO:0007669"/>
    <property type="project" value="InterPro"/>
</dbReference>
<organism evidence="15 16">
    <name type="scientific">Aspergillus novofumigatus (strain IBT 16806)</name>
    <dbReference type="NCBI Taxonomy" id="1392255"/>
    <lineage>
        <taxon>Eukaryota</taxon>
        <taxon>Fungi</taxon>
        <taxon>Dikarya</taxon>
        <taxon>Ascomycota</taxon>
        <taxon>Pezizomycotina</taxon>
        <taxon>Eurotiomycetes</taxon>
        <taxon>Eurotiomycetidae</taxon>
        <taxon>Eurotiales</taxon>
        <taxon>Aspergillaceae</taxon>
        <taxon>Aspergillus</taxon>
        <taxon>Aspergillus subgen. Fumigati</taxon>
    </lineage>
</organism>
<feature type="domain" description="C2H2-type" evidence="14">
    <location>
        <begin position="548"/>
        <end position="575"/>
    </location>
</feature>
<evidence type="ECO:0000256" key="9">
    <source>
        <dbReference type="ARBA" id="ARBA00023026"/>
    </source>
</evidence>
<keyword evidence="4" id="KW-0479">Metal-binding</keyword>
<dbReference type="PANTHER" id="PTHR40626">
    <property type="entry name" value="MIP31509P"/>
    <property type="match status" value="1"/>
</dbReference>
<dbReference type="GeneID" id="36528683"/>
<keyword evidence="6 12" id="KW-0863">Zinc-finger</keyword>
<feature type="domain" description="C2H2-type" evidence="14">
    <location>
        <begin position="519"/>
        <end position="547"/>
    </location>
</feature>
<feature type="region of interest" description="Disordered" evidence="13">
    <location>
        <begin position="608"/>
        <end position="644"/>
    </location>
</feature>
<keyword evidence="9" id="KW-0843">Virulence</keyword>
<evidence type="ECO:0000313" key="16">
    <source>
        <dbReference type="Proteomes" id="UP000234474"/>
    </source>
</evidence>
<dbReference type="RefSeq" id="XP_024681476.1">
    <property type="nucleotide sequence ID" value="XM_024821357.1"/>
</dbReference>
<dbReference type="VEuPathDB" id="FungiDB:P174DRAFT_215332"/>
<feature type="compositionally biased region" description="Polar residues" evidence="13">
    <location>
        <begin position="456"/>
        <end position="466"/>
    </location>
</feature>
<evidence type="ECO:0000256" key="2">
    <source>
        <dbReference type="ARBA" id="ARBA00004496"/>
    </source>
</evidence>
<dbReference type="Gene3D" id="3.30.160.60">
    <property type="entry name" value="Classic Zinc Finger"/>
    <property type="match status" value="2"/>
</dbReference>
<dbReference type="GO" id="GO:0005737">
    <property type="term" value="C:cytoplasm"/>
    <property type="evidence" value="ECO:0007669"/>
    <property type="project" value="UniProtKB-SubCell"/>
</dbReference>
<reference evidence="16" key="1">
    <citation type="journal article" date="2018" name="Proc. Natl. Acad. Sci. U.S.A.">
        <title>Linking secondary metabolites to gene clusters through genome sequencing of six diverse Aspergillus species.</title>
        <authorList>
            <person name="Kaerboelling I."/>
            <person name="Vesth T.C."/>
            <person name="Frisvad J.C."/>
            <person name="Nybo J.L."/>
            <person name="Theobald S."/>
            <person name="Kuo A."/>
            <person name="Bowyer P."/>
            <person name="Matsuda Y."/>
            <person name="Mondo S."/>
            <person name="Lyhne E.K."/>
            <person name="Kogle M.E."/>
            <person name="Clum A."/>
            <person name="Lipzen A."/>
            <person name="Salamov A."/>
            <person name="Ngan C.Y."/>
            <person name="Daum C."/>
            <person name="Chiniquy J."/>
            <person name="Barry K."/>
            <person name="LaButti K."/>
            <person name="Haridas S."/>
            <person name="Simmons B.A."/>
            <person name="Magnuson J.K."/>
            <person name="Mortensen U.H."/>
            <person name="Larsen T.O."/>
            <person name="Grigoriev I.V."/>
            <person name="Baker S.E."/>
            <person name="Andersen M.R."/>
        </authorList>
    </citation>
    <scope>NUCLEOTIDE SEQUENCE [LARGE SCALE GENOMIC DNA]</scope>
    <source>
        <strain evidence="16">IBT 16806</strain>
    </source>
</reference>
<feature type="compositionally biased region" description="Low complexity" evidence="13">
    <location>
        <begin position="491"/>
        <end position="502"/>
    </location>
</feature>
<evidence type="ECO:0000256" key="7">
    <source>
        <dbReference type="ARBA" id="ARBA00022833"/>
    </source>
</evidence>
<evidence type="ECO:0000256" key="8">
    <source>
        <dbReference type="ARBA" id="ARBA00023015"/>
    </source>
</evidence>
<feature type="compositionally biased region" description="Low complexity" evidence="13">
    <location>
        <begin position="469"/>
        <end position="484"/>
    </location>
</feature>
<dbReference type="PROSITE" id="PS00028">
    <property type="entry name" value="ZINC_FINGER_C2H2_1"/>
    <property type="match status" value="2"/>
</dbReference>